<dbReference type="RefSeq" id="WP_200591481.1">
    <property type="nucleotide sequence ID" value="NZ_JAEPBG010000003.1"/>
</dbReference>
<dbReference type="GO" id="GO:0043190">
    <property type="term" value="C:ATP-binding cassette (ABC) transporter complex"/>
    <property type="evidence" value="ECO:0007669"/>
    <property type="project" value="InterPro"/>
</dbReference>
<feature type="transmembrane region" description="Helical" evidence="8">
    <location>
        <begin position="29"/>
        <end position="50"/>
    </location>
</feature>
<dbReference type="NCBIfam" id="TIGR01726">
    <property type="entry name" value="HEQRo_perm_3TM"/>
    <property type="match status" value="1"/>
</dbReference>
<keyword evidence="11" id="KW-1185">Reference proteome</keyword>
<evidence type="ECO:0000313" key="11">
    <source>
        <dbReference type="Proteomes" id="UP000622890"/>
    </source>
</evidence>
<evidence type="ECO:0000256" key="4">
    <source>
        <dbReference type="ARBA" id="ARBA00022475"/>
    </source>
</evidence>
<evidence type="ECO:0000256" key="5">
    <source>
        <dbReference type="ARBA" id="ARBA00022692"/>
    </source>
</evidence>
<proteinExistence type="inferred from homology"/>
<evidence type="ECO:0000256" key="6">
    <source>
        <dbReference type="ARBA" id="ARBA00022989"/>
    </source>
</evidence>
<dbReference type="InterPro" id="IPR035906">
    <property type="entry name" value="MetI-like_sf"/>
</dbReference>
<feature type="transmembrane region" description="Helical" evidence="8">
    <location>
        <begin position="205"/>
        <end position="230"/>
    </location>
</feature>
<dbReference type="InterPro" id="IPR043429">
    <property type="entry name" value="ArtM/GltK/GlnP/TcyL/YhdX-like"/>
</dbReference>
<organism evidence="10 11">
    <name type="scientific">Noviherbaspirillum pedocola</name>
    <dbReference type="NCBI Taxonomy" id="2801341"/>
    <lineage>
        <taxon>Bacteria</taxon>
        <taxon>Pseudomonadati</taxon>
        <taxon>Pseudomonadota</taxon>
        <taxon>Betaproteobacteria</taxon>
        <taxon>Burkholderiales</taxon>
        <taxon>Oxalobacteraceae</taxon>
        <taxon>Noviherbaspirillum</taxon>
    </lineage>
</organism>
<evidence type="ECO:0000259" key="9">
    <source>
        <dbReference type="PROSITE" id="PS50928"/>
    </source>
</evidence>
<evidence type="ECO:0000256" key="1">
    <source>
        <dbReference type="ARBA" id="ARBA00004429"/>
    </source>
</evidence>
<name>A0A934W592_9BURK</name>
<comment type="similarity">
    <text evidence="2">Belongs to the binding-protein-dependent transport system permease family. HisMQ subfamily.</text>
</comment>
<evidence type="ECO:0000256" key="8">
    <source>
        <dbReference type="RuleBase" id="RU363032"/>
    </source>
</evidence>
<dbReference type="PROSITE" id="PS50928">
    <property type="entry name" value="ABC_TM1"/>
    <property type="match status" value="1"/>
</dbReference>
<dbReference type="AlphaFoldDB" id="A0A934W592"/>
<comment type="caution">
    <text evidence="10">The sequence shown here is derived from an EMBL/GenBank/DDBJ whole genome shotgun (WGS) entry which is preliminary data.</text>
</comment>
<evidence type="ECO:0000256" key="7">
    <source>
        <dbReference type="ARBA" id="ARBA00023136"/>
    </source>
</evidence>
<dbReference type="SUPFAM" id="SSF161098">
    <property type="entry name" value="MetI-like"/>
    <property type="match status" value="1"/>
</dbReference>
<feature type="transmembrane region" description="Helical" evidence="8">
    <location>
        <begin position="152"/>
        <end position="170"/>
    </location>
</feature>
<protein>
    <submittedName>
        <fullName evidence="10">Amino acid ABC transporter permease</fullName>
    </submittedName>
</protein>
<feature type="domain" description="ABC transmembrane type-1" evidence="9">
    <location>
        <begin position="29"/>
        <end position="227"/>
    </location>
</feature>
<keyword evidence="7 8" id="KW-0472">Membrane</keyword>
<dbReference type="PANTHER" id="PTHR30614:SF42">
    <property type="entry name" value="GLUTAMATE_ASPARTATE IMPORT PERMEASE PROTEIN GLTJ"/>
    <property type="match status" value="1"/>
</dbReference>
<dbReference type="Gene3D" id="1.10.3720.10">
    <property type="entry name" value="MetI-like"/>
    <property type="match status" value="1"/>
</dbReference>
<comment type="subcellular location">
    <subcellularLocation>
        <location evidence="1">Cell inner membrane</location>
        <topology evidence="1">Multi-pass membrane protein</topology>
    </subcellularLocation>
    <subcellularLocation>
        <location evidence="8">Cell membrane</location>
        <topology evidence="8">Multi-pass membrane protein</topology>
    </subcellularLocation>
</comment>
<keyword evidence="6 8" id="KW-1133">Transmembrane helix</keyword>
<dbReference type="EMBL" id="JAEPBG010000003">
    <property type="protein sequence ID" value="MBK4734697.1"/>
    <property type="molecule type" value="Genomic_DNA"/>
</dbReference>
<dbReference type="InterPro" id="IPR000515">
    <property type="entry name" value="MetI-like"/>
</dbReference>
<dbReference type="Pfam" id="PF00528">
    <property type="entry name" value="BPD_transp_1"/>
    <property type="match status" value="1"/>
</dbReference>
<dbReference type="GO" id="GO:0022857">
    <property type="term" value="F:transmembrane transporter activity"/>
    <property type="evidence" value="ECO:0007669"/>
    <property type="project" value="InterPro"/>
</dbReference>
<dbReference type="PANTHER" id="PTHR30614">
    <property type="entry name" value="MEMBRANE COMPONENT OF AMINO ACID ABC TRANSPORTER"/>
    <property type="match status" value="1"/>
</dbReference>
<reference evidence="10" key="1">
    <citation type="submission" date="2021-01" db="EMBL/GenBank/DDBJ databases">
        <title>Genome sequence of strain Noviherbaspirillum sp. DKR-6.</title>
        <authorList>
            <person name="Chaudhary D.K."/>
        </authorList>
    </citation>
    <scope>NUCLEOTIDE SEQUENCE</scope>
    <source>
        <strain evidence="10">DKR-6</strain>
    </source>
</reference>
<evidence type="ECO:0000313" key="10">
    <source>
        <dbReference type="EMBL" id="MBK4734697.1"/>
    </source>
</evidence>
<keyword evidence="4" id="KW-1003">Cell membrane</keyword>
<feature type="transmembrane region" description="Helical" evidence="8">
    <location>
        <begin position="71"/>
        <end position="87"/>
    </location>
</feature>
<dbReference type="InterPro" id="IPR010065">
    <property type="entry name" value="AA_ABC_transptr_permease_3TM"/>
</dbReference>
<evidence type="ECO:0000256" key="3">
    <source>
        <dbReference type="ARBA" id="ARBA00022448"/>
    </source>
</evidence>
<dbReference type="GO" id="GO:0006865">
    <property type="term" value="P:amino acid transport"/>
    <property type="evidence" value="ECO:0007669"/>
    <property type="project" value="TreeGrafter"/>
</dbReference>
<keyword evidence="3 8" id="KW-0813">Transport</keyword>
<accession>A0A934W592</accession>
<dbReference type="CDD" id="cd06261">
    <property type="entry name" value="TM_PBP2"/>
    <property type="match status" value="1"/>
</dbReference>
<sequence length="248" mass="27454">MNYNWNWRIFWEDSPEGIGTYFDTLLSGLYWTLAVALSAWVMALVLGAIVGTIRTTPNRLAARFANAYVELFRNIPLLVQMFLWYFVMPELLPVGIGNWLKSLPNAAFVTAVLSLGFFTSSRVAVQVSAGIQSLPRGQRLAGTALGLTNAQTYRYVLLPMAFRIIVPPLASEFLNIIKNSSVALTIGVMELTARARSMQEFSFQVFEAFTAATLIYIAVNVIIVALMHWIERRVRVPGFIVSGGGGGH</sequence>
<keyword evidence="5 8" id="KW-0812">Transmembrane</keyword>
<feature type="transmembrane region" description="Helical" evidence="8">
    <location>
        <begin position="107"/>
        <end position="131"/>
    </location>
</feature>
<evidence type="ECO:0000256" key="2">
    <source>
        <dbReference type="ARBA" id="ARBA00010072"/>
    </source>
</evidence>
<dbReference type="Proteomes" id="UP000622890">
    <property type="component" value="Unassembled WGS sequence"/>
</dbReference>
<gene>
    <name evidence="10" type="ORF">JJB74_08790</name>
</gene>